<keyword evidence="9 13" id="KW-0862">Zinc</keyword>
<evidence type="ECO:0000256" key="7">
    <source>
        <dbReference type="ARBA" id="ARBA00022723"/>
    </source>
</evidence>
<evidence type="ECO:0000256" key="15">
    <source>
        <dbReference type="PIRSR" id="PIRSR006769-2"/>
    </source>
</evidence>
<evidence type="ECO:0000256" key="14">
    <source>
        <dbReference type="PIRSR" id="PIRSR006769-1"/>
    </source>
</evidence>
<feature type="binding site" evidence="15">
    <location>
        <position position="214"/>
    </location>
    <ligand>
        <name>substrate</name>
    </ligand>
</feature>
<dbReference type="GO" id="GO:0008703">
    <property type="term" value="F:5-amino-6-(5-phosphoribosylamino)uracil reductase activity"/>
    <property type="evidence" value="ECO:0007669"/>
    <property type="project" value="UniProtKB-EC"/>
</dbReference>
<proteinExistence type="inferred from homology"/>
<dbReference type="Proteomes" id="UP000823865">
    <property type="component" value="Unassembled WGS sequence"/>
</dbReference>
<dbReference type="InterPro" id="IPR002125">
    <property type="entry name" value="CMP_dCMP_dom"/>
</dbReference>
<comment type="pathway">
    <text evidence="3 13">Cofactor biosynthesis; riboflavin biosynthesis; 5-amino-6-(D-ribitylamino)uracil from GTP: step 3/4.</text>
</comment>
<keyword evidence="10 13" id="KW-0521">NADP</keyword>
<evidence type="ECO:0000313" key="19">
    <source>
        <dbReference type="Proteomes" id="UP000823865"/>
    </source>
</evidence>
<evidence type="ECO:0000256" key="12">
    <source>
        <dbReference type="ARBA" id="ARBA00023268"/>
    </source>
</evidence>
<comment type="pathway">
    <text evidence="2 13">Cofactor biosynthesis; riboflavin biosynthesis; 5-amino-6-(D-ribitylamino)uracil from GTP: step 2/4.</text>
</comment>
<dbReference type="SUPFAM" id="SSF53597">
    <property type="entry name" value="Dihydrofolate reductase-like"/>
    <property type="match status" value="1"/>
</dbReference>
<dbReference type="PROSITE" id="PS00903">
    <property type="entry name" value="CYT_DCMP_DEAMINASES_1"/>
    <property type="match status" value="1"/>
</dbReference>
<evidence type="ECO:0000256" key="13">
    <source>
        <dbReference type="PIRNR" id="PIRNR006769"/>
    </source>
</evidence>
<feature type="binding site" evidence="15">
    <location>
        <position position="211"/>
    </location>
    <ligand>
        <name>substrate</name>
    </ligand>
</feature>
<dbReference type="InterPro" id="IPR004794">
    <property type="entry name" value="Eubact_RibD"/>
</dbReference>
<dbReference type="GO" id="GO:0008270">
    <property type="term" value="F:zinc ion binding"/>
    <property type="evidence" value="ECO:0007669"/>
    <property type="project" value="InterPro"/>
</dbReference>
<organism evidence="18 19">
    <name type="scientific">Candidatus Paraprevotella stercoravium</name>
    <dbReference type="NCBI Taxonomy" id="2838725"/>
    <lineage>
        <taxon>Bacteria</taxon>
        <taxon>Pseudomonadati</taxon>
        <taxon>Bacteroidota</taxon>
        <taxon>Bacteroidia</taxon>
        <taxon>Bacteroidales</taxon>
        <taxon>Prevotellaceae</taxon>
        <taxon>Paraprevotella</taxon>
    </lineage>
</organism>
<comment type="similarity">
    <text evidence="5 13">In the C-terminal section; belongs to the HTP reductase family.</text>
</comment>
<dbReference type="FunFam" id="3.40.140.10:FF:000025">
    <property type="entry name" value="Riboflavin biosynthesis protein RibD"/>
    <property type="match status" value="1"/>
</dbReference>
<dbReference type="PIRSF" id="PIRSF006769">
    <property type="entry name" value="RibD"/>
    <property type="match status" value="1"/>
</dbReference>
<evidence type="ECO:0000256" key="2">
    <source>
        <dbReference type="ARBA" id="ARBA00004882"/>
    </source>
</evidence>
<dbReference type="InterPro" id="IPR016193">
    <property type="entry name" value="Cytidine_deaminase-like"/>
</dbReference>
<protein>
    <recommendedName>
        <fullName evidence="13">Riboflavin biosynthesis protein RibD</fullName>
    </recommendedName>
    <domain>
        <recommendedName>
            <fullName evidence="13">Diaminohydroxyphosphoribosylaminopyrimidine deaminase</fullName>
            <shortName evidence="13">DRAP deaminase</shortName>
            <ecNumber evidence="13">3.5.4.26</ecNumber>
        </recommendedName>
        <alternativeName>
            <fullName evidence="13">Riboflavin-specific deaminase</fullName>
        </alternativeName>
    </domain>
    <domain>
        <recommendedName>
            <fullName evidence="13">5-amino-6-(5-phosphoribosylamino)uracil reductase</fullName>
            <ecNumber evidence="13">1.1.1.193</ecNumber>
        </recommendedName>
        <alternativeName>
            <fullName evidence="13">HTP reductase</fullName>
        </alternativeName>
    </domain>
</protein>
<gene>
    <name evidence="18" type="primary">ribD</name>
    <name evidence="18" type="ORF">H9789_01000</name>
</gene>
<feature type="binding site" evidence="16">
    <location>
        <position position="78"/>
    </location>
    <ligand>
        <name>Zn(2+)</name>
        <dbReference type="ChEBI" id="CHEBI:29105"/>
        <note>catalytic</note>
    </ligand>
</feature>
<comment type="cofactor">
    <cofactor evidence="13 16">
        <name>Zn(2+)</name>
        <dbReference type="ChEBI" id="CHEBI:29105"/>
    </cofactor>
    <text evidence="13 16">Binds 1 zinc ion.</text>
</comment>
<dbReference type="GO" id="GO:0009231">
    <property type="term" value="P:riboflavin biosynthetic process"/>
    <property type="evidence" value="ECO:0007669"/>
    <property type="project" value="UniProtKB-KW"/>
</dbReference>
<dbReference type="InterPro" id="IPR016192">
    <property type="entry name" value="APOBEC/CMP_deaminase_Zn-bd"/>
</dbReference>
<evidence type="ECO:0000256" key="6">
    <source>
        <dbReference type="ARBA" id="ARBA00022619"/>
    </source>
</evidence>
<feature type="domain" description="CMP/dCMP-type deaminase" evidence="17">
    <location>
        <begin position="2"/>
        <end position="126"/>
    </location>
</feature>
<dbReference type="CDD" id="cd01284">
    <property type="entry name" value="Riboflavin_deaminase-reductase"/>
    <property type="match status" value="1"/>
</dbReference>
<evidence type="ECO:0000256" key="5">
    <source>
        <dbReference type="ARBA" id="ARBA00007417"/>
    </source>
</evidence>
<dbReference type="PROSITE" id="PS51747">
    <property type="entry name" value="CYT_DCMP_DEAMINASES_2"/>
    <property type="match status" value="1"/>
</dbReference>
<sequence>MEFKEIYMERCLQLARNGILTTAPNPMVGAVIVWRDQIIGEGYHIRCGEGHAEVNAIASVKNQDLLRESTMYVSLEPCAHYGKTPPCADLIVEKGIPRVVIGCRDPFAKVAGRGIQKLLDAGIEVVVGVKEKECLELNKHFITFHQYKRPFITLKWAESADRYMDAARTDEQQPAYVFSTPETSVLVHKRRAEHQAILVGGGTAIKDNPSLNVRFWGGSSPLRLIIDTRGKFPKNLKIFQETTQPTLIYTTSSEHDPSALPKHVSVQVLDRTHNLLTQIMNDLYQKNILSLLVEGGSSVLQQFISQGLWDEIYIERSPISLKKGIDAPLIPTRIPSVIKQYHLHDILCFEQNLGACAKSF</sequence>
<feature type="binding site" evidence="15">
    <location>
        <position position="191"/>
    </location>
    <ligand>
        <name>substrate</name>
    </ligand>
</feature>
<accession>A0A9E2NZZ9</accession>
<evidence type="ECO:0000256" key="8">
    <source>
        <dbReference type="ARBA" id="ARBA00022801"/>
    </source>
</evidence>
<dbReference type="Pfam" id="PF00383">
    <property type="entry name" value="dCMP_cyt_deam_1"/>
    <property type="match status" value="1"/>
</dbReference>
<evidence type="ECO:0000259" key="17">
    <source>
        <dbReference type="PROSITE" id="PS51747"/>
    </source>
</evidence>
<dbReference type="EC" id="3.5.4.26" evidence="13"/>
<dbReference type="InterPro" id="IPR024072">
    <property type="entry name" value="DHFR-like_dom_sf"/>
</dbReference>
<dbReference type="PANTHER" id="PTHR38011">
    <property type="entry name" value="DIHYDROFOLATE REDUCTASE FAMILY PROTEIN (AFU_ORTHOLOGUE AFUA_8G06820)"/>
    <property type="match status" value="1"/>
</dbReference>
<evidence type="ECO:0000313" key="18">
    <source>
        <dbReference type="EMBL" id="MBU3852408.1"/>
    </source>
</evidence>
<keyword evidence="7 13" id="KW-0479">Metal-binding</keyword>
<keyword evidence="8 13" id="KW-0378">Hydrolase</keyword>
<feature type="binding site" evidence="15">
    <location>
        <position position="203"/>
    </location>
    <ligand>
        <name>substrate</name>
    </ligand>
</feature>
<dbReference type="Pfam" id="PF01872">
    <property type="entry name" value="RibD_C"/>
    <property type="match status" value="1"/>
</dbReference>
<feature type="active site" description="Proton donor" evidence="14">
    <location>
        <position position="53"/>
    </location>
</feature>
<comment type="catalytic activity">
    <reaction evidence="13">
        <text>5-amino-6-(5-phospho-D-ribitylamino)uracil + NADP(+) = 5-amino-6-(5-phospho-D-ribosylamino)uracil + NADPH + H(+)</text>
        <dbReference type="Rhea" id="RHEA:17845"/>
        <dbReference type="ChEBI" id="CHEBI:15378"/>
        <dbReference type="ChEBI" id="CHEBI:57783"/>
        <dbReference type="ChEBI" id="CHEBI:58349"/>
        <dbReference type="ChEBI" id="CHEBI:58421"/>
        <dbReference type="ChEBI" id="CHEBI:58453"/>
        <dbReference type="EC" id="1.1.1.193"/>
    </reaction>
</comment>
<keyword evidence="11 13" id="KW-0560">Oxidoreductase</keyword>
<comment type="similarity">
    <text evidence="4 13">In the N-terminal section; belongs to the cytidine and deoxycytidylate deaminase family.</text>
</comment>
<name>A0A9E2NZZ9_9BACT</name>
<feature type="binding site" evidence="16">
    <location>
        <position position="87"/>
    </location>
    <ligand>
        <name>Zn(2+)</name>
        <dbReference type="ChEBI" id="CHEBI:29105"/>
        <note>catalytic</note>
    </ligand>
</feature>
<dbReference type="InterPro" id="IPR002734">
    <property type="entry name" value="RibDG_C"/>
</dbReference>
<evidence type="ECO:0000256" key="16">
    <source>
        <dbReference type="PIRSR" id="PIRSR006769-3"/>
    </source>
</evidence>
<dbReference type="Gene3D" id="3.40.140.10">
    <property type="entry name" value="Cytidine Deaminase, domain 2"/>
    <property type="match status" value="1"/>
</dbReference>
<feature type="binding site" evidence="15">
    <location>
        <position position="207"/>
    </location>
    <ligand>
        <name>NADP(+)</name>
        <dbReference type="ChEBI" id="CHEBI:58349"/>
    </ligand>
</feature>
<dbReference type="PANTHER" id="PTHR38011:SF7">
    <property type="entry name" value="2,5-DIAMINO-6-RIBOSYLAMINO-4(3H)-PYRIMIDINONE 5'-PHOSPHATE REDUCTASE"/>
    <property type="match status" value="1"/>
</dbReference>
<feature type="binding site" evidence="15">
    <location>
        <position position="294"/>
    </location>
    <ligand>
        <name>substrate</name>
    </ligand>
</feature>
<reference evidence="18" key="1">
    <citation type="journal article" date="2021" name="PeerJ">
        <title>Extensive microbial diversity within the chicken gut microbiome revealed by metagenomics and culture.</title>
        <authorList>
            <person name="Gilroy R."/>
            <person name="Ravi A."/>
            <person name="Getino M."/>
            <person name="Pursley I."/>
            <person name="Horton D.L."/>
            <person name="Alikhan N.F."/>
            <person name="Baker D."/>
            <person name="Gharbi K."/>
            <person name="Hall N."/>
            <person name="Watson M."/>
            <person name="Adriaenssens E.M."/>
            <person name="Foster-Nyarko E."/>
            <person name="Jarju S."/>
            <person name="Secka A."/>
            <person name="Antonio M."/>
            <person name="Oren A."/>
            <person name="Chaudhuri R.R."/>
            <person name="La Ragione R."/>
            <person name="Hildebrand F."/>
            <person name="Pallen M.J."/>
        </authorList>
    </citation>
    <scope>NUCLEOTIDE SEQUENCE</scope>
    <source>
        <strain evidence="18">G3-2149</strain>
    </source>
</reference>
<dbReference type="EMBL" id="JAHLFU010000017">
    <property type="protein sequence ID" value="MBU3852408.1"/>
    <property type="molecule type" value="Genomic_DNA"/>
</dbReference>
<dbReference type="AlphaFoldDB" id="A0A9E2NZZ9"/>
<reference evidence="18" key="2">
    <citation type="submission" date="2021-04" db="EMBL/GenBank/DDBJ databases">
        <authorList>
            <person name="Gilroy R."/>
        </authorList>
    </citation>
    <scope>NUCLEOTIDE SEQUENCE</scope>
    <source>
        <strain evidence="18">G3-2149</strain>
    </source>
</reference>
<feature type="binding site" evidence="15">
    <location>
        <position position="157"/>
    </location>
    <ligand>
        <name>NADP(+)</name>
        <dbReference type="ChEBI" id="CHEBI:58349"/>
    </ligand>
</feature>
<dbReference type="SUPFAM" id="SSF53927">
    <property type="entry name" value="Cytidine deaminase-like"/>
    <property type="match status" value="1"/>
</dbReference>
<comment type="function">
    <text evidence="1 13">Converts 2,5-diamino-6-(ribosylamino)-4(3h)-pyrimidinone 5'-phosphate into 5-amino-6-(ribosylamino)-2,4(1h,3h)-pyrimidinedione 5'-phosphate.</text>
</comment>
<evidence type="ECO:0000256" key="4">
    <source>
        <dbReference type="ARBA" id="ARBA00005259"/>
    </source>
</evidence>
<keyword evidence="12" id="KW-0511">Multifunctional enzyme</keyword>
<dbReference type="InterPro" id="IPR050765">
    <property type="entry name" value="Riboflavin_Biosynth_HTPR"/>
</dbReference>
<keyword evidence="6 13" id="KW-0686">Riboflavin biosynthesis</keyword>
<dbReference type="NCBIfam" id="TIGR00326">
    <property type="entry name" value="eubact_ribD"/>
    <property type="match status" value="1"/>
</dbReference>
<evidence type="ECO:0000256" key="9">
    <source>
        <dbReference type="ARBA" id="ARBA00022833"/>
    </source>
</evidence>
<evidence type="ECO:0000256" key="10">
    <source>
        <dbReference type="ARBA" id="ARBA00022857"/>
    </source>
</evidence>
<dbReference type="EC" id="1.1.1.193" evidence="13"/>
<dbReference type="Gene3D" id="3.40.430.10">
    <property type="entry name" value="Dihydrofolate Reductase, subunit A"/>
    <property type="match status" value="1"/>
</dbReference>
<dbReference type="GO" id="GO:0008835">
    <property type="term" value="F:diaminohydroxyphosphoribosylaminopyrimidine deaminase activity"/>
    <property type="evidence" value="ECO:0007669"/>
    <property type="project" value="UniProtKB-EC"/>
</dbReference>
<evidence type="ECO:0000256" key="3">
    <source>
        <dbReference type="ARBA" id="ARBA00004910"/>
    </source>
</evidence>
<evidence type="ECO:0000256" key="11">
    <source>
        <dbReference type="ARBA" id="ARBA00023002"/>
    </source>
</evidence>
<evidence type="ECO:0000256" key="1">
    <source>
        <dbReference type="ARBA" id="ARBA00002151"/>
    </source>
</evidence>
<comment type="catalytic activity">
    <reaction evidence="13">
        <text>2,5-diamino-6-hydroxy-4-(5-phosphoribosylamino)-pyrimidine + H2O + H(+) = 5-amino-6-(5-phospho-D-ribosylamino)uracil + NH4(+)</text>
        <dbReference type="Rhea" id="RHEA:21868"/>
        <dbReference type="ChEBI" id="CHEBI:15377"/>
        <dbReference type="ChEBI" id="CHEBI:15378"/>
        <dbReference type="ChEBI" id="CHEBI:28938"/>
        <dbReference type="ChEBI" id="CHEBI:58453"/>
        <dbReference type="ChEBI" id="CHEBI:58614"/>
        <dbReference type="EC" id="3.5.4.26"/>
    </reaction>
</comment>
<feature type="binding site" evidence="15">
    <location>
        <position position="228"/>
    </location>
    <ligand>
        <name>NADP(+)</name>
        <dbReference type="ChEBI" id="CHEBI:58349"/>
    </ligand>
</feature>
<feature type="binding site" evidence="16">
    <location>
        <position position="51"/>
    </location>
    <ligand>
        <name>Zn(2+)</name>
        <dbReference type="ChEBI" id="CHEBI:29105"/>
        <note>catalytic</note>
    </ligand>
</feature>
<comment type="caution">
    <text evidence="18">The sequence shown here is derived from an EMBL/GenBank/DDBJ whole genome shotgun (WGS) entry which is preliminary data.</text>
</comment>